<evidence type="ECO:0000313" key="2">
    <source>
        <dbReference type="EMBL" id="JAD45549.1"/>
    </source>
</evidence>
<protein>
    <submittedName>
        <fullName evidence="2">Uncharacterized protein</fullName>
    </submittedName>
</protein>
<reference evidence="2" key="1">
    <citation type="submission" date="2014-09" db="EMBL/GenBank/DDBJ databases">
        <authorList>
            <person name="Magalhaes I.L.F."/>
            <person name="Oliveira U."/>
            <person name="Santos F.R."/>
            <person name="Vidigal T.H.D.A."/>
            <person name="Brescovit A.D."/>
            <person name="Santos A.J."/>
        </authorList>
    </citation>
    <scope>NUCLEOTIDE SEQUENCE</scope>
    <source>
        <tissue evidence="2">Shoot tissue taken approximately 20 cm above the soil surface</tissue>
    </source>
</reference>
<dbReference type="EMBL" id="GBRH01252346">
    <property type="protein sequence ID" value="JAD45549.1"/>
    <property type="molecule type" value="Transcribed_RNA"/>
</dbReference>
<accession>A0A0A9A1P4</accession>
<keyword evidence="1" id="KW-0812">Transmembrane</keyword>
<keyword evidence="1" id="KW-1133">Transmembrane helix</keyword>
<feature type="transmembrane region" description="Helical" evidence="1">
    <location>
        <begin position="12"/>
        <end position="35"/>
    </location>
</feature>
<sequence>MQISFGCSDFVSWIYFVTIPHNLCQHLIIYVYYFLASPFVSSRS</sequence>
<reference evidence="2" key="2">
    <citation type="journal article" date="2015" name="Data Brief">
        <title>Shoot transcriptome of the giant reed, Arundo donax.</title>
        <authorList>
            <person name="Barrero R.A."/>
            <person name="Guerrero F.D."/>
            <person name="Moolhuijzen P."/>
            <person name="Goolsby J.A."/>
            <person name="Tidwell J."/>
            <person name="Bellgard S.E."/>
            <person name="Bellgard M.I."/>
        </authorList>
    </citation>
    <scope>NUCLEOTIDE SEQUENCE</scope>
    <source>
        <tissue evidence="2">Shoot tissue taken approximately 20 cm above the soil surface</tissue>
    </source>
</reference>
<proteinExistence type="predicted"/>
<keyword evidence="1" id="KW-0472">Membrane</keyword>
<evidence type="ECO:0000256" key="1">
    <source>
        <dbReference type="SAM" id="Phobius"/>
    </source>
</evidence>
<organism evidence="2">
    <name type="scientific">Arundo donax</name>
    <name type="common">Giant reed</name>
    <name type="synonym">Donax arundinaceus</name>
    <dbReference type="NCBI Taxonomy" id="35708"/>
    <lineage>
        <taxon>Eukaryota</taxon>
        <taxon>Viridiplantae</taxon>
        <taxon>Streptophyta</taxon>
        <taxon>Embryophyta</taxon>
        <taxon>Tracheophyta</taxon>
        <taxon>Spermatophyta</taxon>
        <taxon>Magnoliopsida</taxon>
        <taxon>Liliopsida</taxon>
        <taxon>Poales</taxon>
        <taxon>Poaceae</taxon>
        <taxon>PACMAD clade</taxon>
        <taxon>Arundinoideae</taxon>
        <taxon>Arundineae</taxon>
        <taxon>Arundo</taxon>
    </lineage>
</organism>
<name>A0A0A9A1P4_ARUDO</name>
<dbReference type="AlphaFoldDB" id="A0A0A9A1P4"/>